<evidence type="ECO:0000256" key="1">
    <source>
        <dbReference type="ARBA" id="ARBA00004651"/>
    </source>
</evidence>
<protein>
    <submittedName>
        <fullName evidence="9">MFS transporter</fullName>
    </submittedName>
</protein>
<feature type="transmembrane region" description="Helical" evidence="7">
    <location>
        <begin position="229"/>
        <end position="252"/>
    </location>
</feature>
<dbReference type="Proteomes" id="UP000306145">
    <property type="component" value="Unassembled WGS sequence"/>
</dbReference>
<dbReference type="PROSITE" id="PS00166">
    <property type="entry name" value="ENOYL_COA_HYDRATASE"/>
    <property type="match status" value="1"/>
</dbReference>
<evidence type="ECO:0000256" key="4">
    <source>
        <dbReference type="ARBA" id="ARBA00022692"/>
    </source>
</evidence>
<evidence type="ECO:0000256" key="7">
    <source>
        <dbReference type="SAM" id="Phobius"/>
    </source>
</evidence>
<evidence type="ECO:0000313" key="10">
    <source>
        <dbReference type="Proteomes" id="UP000306145"/>
    </source>
</evidence>
<feature type="transmembrane region" description="Helical" evidence="7">
    <location>
        <begin position="293"/>
        <end position="313"/>
    </location>
</feature>
<comment type="subcellular location">
    <subcellularLocation>
        <location evidence="1">Cell membrane</location>
        <topology evidence="1">Multi-pass membrane protein</topology>
    </subcellularLocation>
</comment>
<dbReference type="RefSeq" id="WP_139584548.1">
    <property type="nucleotide sequence ID" value="NZ_VDFY01000142.1"/>
</dbReference>
<dbReference type="InterPro" id="IPR018376">
    <property type="entry name" value="Enoyl-CoA_hyd/isom_CS"/>
</dbReference>
<keyword evidence="6 7" id="KW-0472">Membrane</keyword>
<feature type="transmembrane region" description="Helical" evidence="7">
    <location>
        <begin position="111"/>
        <end position="139"/>
    </location>
</feature>
<comment type="caution">
    <text evidence="9">The sequence shown here is derived from an EMBL/GenBank/DDBJ whole genome shotgun (WGS) entry which is preliminary data.</text>
</comment>
<feature type="transmembrane region" description="Helical" evidence="7">
    <location>
        <begin position="37"/>
        <end position="63"/>
    </location>
</feature>
<evidence type="ECO:0000256" key="5">
    <source>
        <dbReference type="ARBA" id="ARBA00022989"/>
    </source>
</evidence>
<dbReference type="Gene3D" id="1.20.1250.20">
    <property type="entry name" value="MFS general substrate transporter like domains"/>
    <property type="match status" value="1"/>
</dbReference>
<evidence type="ECO:0000256" key="3">
    <source>
        <dbReference type="ARBA" id="ARBA00022475"/>
    </source>
</evidence>
<keyword evidence="5 7" id="KW-1133">Transmembrane helix</keyword>
<keyword evidence="10" id="KW-1185">Reference proteome</keyword>
<evidence type="ECO:0000256" key="2">
    <source>
        <dbReference type="ARBA" id="ARBA00022448"/>
    </source>
</evidence>
<dbReference type="InterPro" id="IPR036259">
    <property type="entry name" value="MFS_trans_sf"/>
</dbReference>
<reference evidence="9 10" key="1">
    <citation type="submission" date="2019-06" db="EMBL/GenBank/DDBJ databases">
        <title>Micromonospora ordensis sp. nov., isolated from deep marine sediment.</title>
        <authorList>
            <person name="Veyisoglu A."/>
            <person name="Carro L."/>
            <person name="Klenk H.-P."/>
            <person name="Sahin N."/>
        </authorList>
    </citation>
    <scope>NUCLEOTIDE SEQUENCE [LARGE SCALE GENOMIC DNA]</scope>
    <source>
        <strain evidence="9 10">S2509</strain>
    </source>
</reference>
<dbReference type="InterPro" id="IPR020846">
    <property type="entry name" value="MFS_dom"/>
</dbReference>
<evidence type="ECO:0000259" key="8">
    <source>
        <dbReference type="PROSITE" id="PS50850"/>
    </source>
</evidence>
<dbReference type="SUPFAM" id="SSF103473">
    <property type="entry name" value="MFS general substrate transporter"/>
    <property type="match status" value="1"/>
</dbReference>
<dbReference type="PROSITE" id="PS50850">
    <property type="entry name" value="MFS"/>
    <property type="match status" value="1"/>
</dbReference>
<keyword evidence="4 7" id="KW-0812">Transmembrane</keyword>
<dbReference type="AlphaFoldDB" id="A0A5C4QT28"/>
<gene>
    <name evidence="9" type="ORF">FHG89_12475</name>
</gene>
<dbReference type="PANTHER" id="PTHR23513">
    <property type="entry name" value="INTEGRAL MEMBRANE EFFLUX PROTEIN-RELATED"/>
    <property type="match status" value="1"/>
</dbReference>
<keyword evidence="2" id="KW-0813">Transport</keyword>
<keyword evidence="3" id="KW-1003">Cell membrane</keyword>
<feature type="transmembrane region" description="Helical" evidence="7">
    <location>
        <begin position="319"/>
        <end position="347"/>
    </location>
</feature>
<accession>A0A5C4QT28</accession>
<name>A0A5C4QT28_9ACTN</name>
<proteinExistence type="predicted"/>
<dbReference type="OrthoDB" id="9815525at2"/>
<dbReference type="GO" id="GO:0003824">
    <property type="term" value="F:catalytic activity"/>
    <property type="evidence" value="ECO:0007669"/>
    <property type="project" value="InterPro"/>
</dbReference>
<organism evidence="9 10">
    <name type="scientific">Micromonospora orduensis</name>
    <dbReference type="NCBI Taxonomy" id="1420891"/>
    <lineage>
        <taxon>Bacteria</taxon>
        <taxon>Bacillati</taxon>
        <taxon>Actinomycetota</taxon>
        <taxon>Actinomycetes</taxon>
        <taxon>Micromonosporales</taxon>
        <taxon>Micromonosporaceae</taxon>
        <taxon>Micromonospora</taxon>
    </lineage>
</organism>
<dbReference type="GO" id="GO:0022857">
    <property type="term" value="F:transmembrane transporter activity"/>
    <property type="evidence" value="ECO:0007669"/>
    <property type="project" value="InterPro"/>
</dbReference>
<dbReference type="InterPro" id="IPR010290">
    <property type="entry name" value="TM_effector"/>
</dbReference>
<evidence type="ECO:0000313" key="9">
    <source>
        <dbReference type="EMBL" id="TNH29469.1"/>
    </source>
</evidence>
<dbReference type="EMBL" id="VDFY01000142">
    <property type="protein sequence ID" value="TNH29469.1"/>
    <property type="molecule type" value="Genomic_DNA"/>
</dbReference>
<dbReference type="PANTHER" id="PTHR23513:SF6">
    <property type="entry name" value="MAJOR FACILITATOR SUPERFAMILY ASSOCIATED DOMAIN-CONTAINING PROTEIN"/>
    <property type="match status" value="1"/>
</dbReference>
<dbReference type="Pfam" id="PF05977">
    <property type="entry name" value="MFS_3"/>
    <property type="match status" value="1"/>
</dbReference>
<feature type="transmembrane region" description="Helical" evidence="7">
    <location>
        <begin position="384"/>
        <end position="404"/>
    </location>
</feature>
<feature type="transmembrane region" description="Helical" evidence="7">
    <location>
        <begin position="84"/>
        <end position="105"/>
    </location>
</feature>
<feature type="transmembrane region" description="Helical" evidence="7">
    <location>
        <begin position="258"/>
        <end position="281"/>
    </location>
</feature>
<feature type="domain" description="Major facilitator superfamily (MFS) profile" evidence="8">
    <location>
        <begin position="225"/>
        <end position="418"/>
    </location>
</feature>
<evidence type="ECO:0000256" key="6">
    <source>
        <dbReference type="ARBA" id="ARBA00023136"/>
    </source>
</evidence>
<dbReference type="GO" id="GO:0005886">
    <property type="term" value="C:plasma membrane"/>
    <property type="evidence" value="ECO:0007669"/>
    <property type="project" value="UniProtKB-SubCell"/>
</dbReference>
<sequence>MTTVDTAPPPALHRDRRFRTFWIGETISQFGDRISELALPLIAVSLLTATPLQVSVLTALIWLPNLLGLFLGAWVDQRTHKRRLLIIADLIRAAVLFSLPVAYLFDAITLTQLYLVALLTGAGAVLFALGHQAFFVALVPRSAYVDANSKLSMSRSLSFIAGPAVGGGLVQALSAPVAIVVDAVSFLGSALLLRRIPVTEAPPPPRRTSTLGMVREGLVLVLRHPVLRAALGCTSTVNFFTFIASALLVLYASRDLGLSAGAIGLAFGTGALGGLAGAALTPRIARAIGLGRTTMIGVVLFSAPLALTALVTGPTWAKISMLAAIELVSSFGVMLMDINLNALLAAVTPDDARGRRAGAYSAVNYGIRPLGALVGGVLGTAVGLRPALVVAGLGGTLAVLWLLASPVRRIASLDEAAH</sequence>
<dbReference type="CDD" id="cd06173">
    <property type="entry name" value="MFS_MefA_like"/>
    <property type="match status" value="1"/>
</dbReference>